<evidence type="ECO:0000313" key="3">
    <source>
        <dbReference type="Proteomes" id="UP000267164"/>
    </source>
</evidence>
<organism evidence="2 3">
    <name type="scientific">Nocardia yunnanensis</name>
    <dbReference type="NCBI Taxonomy" id="2382165"/>
    <lineage>
        <taxon>Bacteria</taxon>
        <taxon>Bacillati</taxon>
        <taxon>Actinomycetota</taxon>
        <taxon>Actinomycetes</taxon>
        <taxon>Mycobacteriales</taxon>
        <taxon>Nocardiaceae</taxon>
        <taxon>Nocardia</taxon>
    </lineage>
</organism>
<name>A0A386ZBF0_9NOCA</name>
<dbReference type="Gene3D" id="3.40.50.1820">
    <property type="entry name" value="alpha/beta hydrolase"/>
    <property type="match status" value="1"/>
</dbReference>
<accession>A0A386ZBF0</accession>
<dbReference type="InterPro" id="IPR000639">
    <property type="entry name" value="Epox_hydrolase-like"/>
</dbReference>
<proteinExistence type="predicted"/>
<dbReference type="KEGG" id="nyu:D7D52_12880"/>
<reference evidence="2 3" key="1">
    <citation type="submission" date="2018-09" db="EMBL/GenBank/DDBJ databases">
        <title>Nocardia yunnanensis sp. nov., an actinomycete isolated from a soil sample.</title>
        <authorList>
            <person name="Zhang J."/>
        </authorList>
    </citation>
    <scope>NUCLEOTIDE SEQUENCE [LARGE SCALE GENOMIC DNA]</scope>
    <source>
        <strain evidence="2 3">CFHS0054</strain>
    </source>
</reference>
<dbReference type="RefSeq" id="WP_120736526.1">
    <property type="nucleotide sequence ID" value="NZ_CP032568.1"/>
</dbReference>
<dbReference type="AlphaFoldDB" id="A0A386ZBF0"/>
<dbReference type="InterPro" id="IPR000073">
    <property type="entry name" value="AB_hydrolase_1"/>
</dbReference>
<evidence type="ECO:0000313" key="2">
    <source>
        <dbReference type="EMBL" id="AYF74607.1"/>
    </source>
</evidence>
<dbReference type="PRINTS" id="PR00111">
    <property type="entry name" value="ABHYDROLASE"/>
</dbReference>
<dbReference type="PRINTS" id="PR00412">
    <property type="entry name" value="EPOXHYDRLASE"/>
</dbReference>
<dbReference type="SUPFAM" id="SSF53474">
    <property type="entry name" value="alpha/beta-Hydrolases"/>
    <property type="match status" value="1"/>
</dbReference>
<dbReference type="PANTHER" id="PTHR43194">
    <property type="entry name" value="HYDROLASE ALPHA/BETA FOLD FAMILY"/>
    <property type="match status" value="1"/>
</dbReference>
<dbReference type="InterPro" id="IPR029058">
    <property type="entry name" value="AB_hydrolase_fold"/>
</dbReference>
<gene>
    <name evidence="2" type="ORF">D7D52_12880</name>
</gene>
<dbReference type="InterPro" id="IPR050228">
    <property type="entry name" value="Carboxylesterase_BioH"/>
</dbReference>
<dbReference type="Pfam" id="PF12697">
    <property type="entry name" value="Abhydrolase_6"/>
    <property type="match status" value="1"/>
</dbReference>
<dbReference type="OrthoDB" id="3771266at2"/>
<dbReference type="GO" id="GO:0016787">
    <property type="term" value="F:hydrolase activity"/>
    <property type="evidence" value="ECO:0007669"/>
    <property type="project" value="UniProtKB-KW"/>
</dbReference>
<dbReference type="Proteomes" id="UP000267164">
    <property type="component" value="Chromosome"/>
</dbReference>
<protein>
    <submittedName>
        <fullName evidence="2">Alpha/beta hydrolase</fullName>
    </submittedName>
</protein>
<feature type="domain" description="AB hydrolase-1" evidence="1">
    <location>
        <begin position="23"/>
        <end position="272"/>
    </location>
</feature>
<dbReference type="PANTHER" id="PTHR43194:SF2">
    <property type="entry name" value="PEROXISOMAL MEMBRANE PROTEIN LPX1"/>
    <property type="match status" value="1"/>
</dbReference>
<keyword evidence="2" id="KW-0378">Hydrolase</keyword>
<sequence length="283" mass="29842">MTQYVDIDGGRIAYDETGEGPLVVLSHGMGIDRNVNKHLAPLLAAAGYRVVNTDMRGHGESSMGWASETGKEAISRTDVANDLLAVIERLGGGPAVVIGHSLSGGSATIAAALRPDLVRAIVEINPFTLTQKADVKALLTNSRHRGGMIPLMGTMMFKSLGQWLKYLKVAMPSQPADLDEYLAEVSATLSEPGRMAEFMKTGKSTPADAEAQVPNVTQPALIIMGGADPDFPSPEGEGQRIVAALPAGLGSLGVVEGTGHYPQFEKPAQVAELVLPFLKEHHA</sequence>
<dbReference type="EMBL" id="CP032568">
    <property type="protein sequence ID" value="AYF74607.1"/>
    <property type="molecule type" value="Genomic_DNA"/>
</dbReference>
<keyword evidence="3" id="KW-1185">Reference proteome</keyword>
<evidence type="ECO:0000259" key="1">
    <source>
        <dbReference type="Pfam" id="PF12697"/>
    </source>
</evidence>